<keyword evidence="5" id="KW-1185">Reference proteome</keyword>
<dbReference type="InterPro" id="IPR003399">
    <property type="entry name" value="Mce/MlaD"/>
</dbReference>
<proteinExistence type="predicted"/>
<organism evidence="4 5">
    <name type="scientific">Amycolatopsis minnesotensis</name>
    <dbReference type="NCBI Taxonomy" id="337894"/>
    <lineage>
        <taxon>Bacteria</taxon>
        <taxon>Bacillati</taxon>
        <taxon>Actinomycetota</taxon>
        <taxon>Actinomycetes</taxon>
        <taxon>Pseudonocardiales</taxon>
        <taxon>Pseudonocardiaceae</taxon>
        <taxon>Amycolatopsis</taxon>
    </lineage>
</organism>
<accession>A0ABP5DNY3</accession>
<reference evidence="5" key="1">
    <citation type="journal article" date="2019" name="Int. J. Syst. Evol. Microbiol.">
        <title>The Global Catalogue of Microorganisms (GCM) 10K type strain sequencing project: providing services to taxonomists for standard genome sequencing and annotation.</title>
        <authorList>
            <consortium name="The Broad Institute Genomics Platform"/>
            <consortium name="The Broad Institute Genome Sequencing Center for Infectious Disease"/>
            <person name="Wu L."/>
            <person name="Ma J."/>
        </authorList>
    </citation>
    <scope>NUCLEOTIDE SEQUENCE [LARGE SCALE GENOMIC DNA]</scope>
    <source>
        <strain evidence="5">JCM 14545</strain>
    </source>
</reference>
<feature type="domain" description="Mce/MlaD" evidence="2">
    <location>
        <begin position="41"/>
        <end position="116"/>
    </location>
</feature>
<evidence type="ECO:0000313" key="4">
    <source>
        <dbReference type="EMBL" id="GAA1983661.1"/>
    </source>
</evidence>
<dbReference type="EMBL" id="BAAANN010000039">
    <property type="protein sequence ID" value="GAA1983661.1"/>
    <property type="molecule type" value="Genomic_DNA"/>
</dbReference>
<name>A0ABP5DNY3_9PSEU</name>
<evidence type="ECO:0000313" key="5">
    <source>
        <dbReference type="Proteomes" id="UP001501116"/>
    </source>
</evidence>
<dbReference type="InterPro" id="IPR005693">
    <property type="entry name" value="Mce"/>
</dbReference>
<dbReference type="Pfam" id="PF11887">
    <property type="entry name" value="Mce4_CUP1"/>
    <property type="match status" value="1"/>
</dbReference>
<sequence length="422" mass="44329">MSALGERKVVRRGAGVVFLVVIGLLITLSIKIYDKDFDSSVPVTLRTDRVGNQLHVTSEVKARGVVVGEVRGIRGTGDGAEIDLALEPGKLARLPKNVSALLVPKTLFGERYVQLSIPDSGRQPPLAPGDVIGQDRSANAIELERVFDNLLPVLKAVQPQKLATTLTAVATALQDRGTQLGDTLTTAADYLEKFNPSLPRLNANIRDLAKVSNLYGDIAPDLLDALTSTAVTLNTVKDQRAQLGSLYDKVTTSAQDVTTFLKQNKDTIIKLSASGRAPLELTARYSSSFPCTFTAMAALAPEMDKVLGKGTDEPGMHVDAIVTQSRGKYVPGKDDPVYTASGGPKCYPGGVTPTEGATVAGGSAHPLGATTADGLGLANSPQERELIASLVAPSIGVPTADVPAWGSVLIGPLYRGAEVTLK</sequence>
<evidence type="ECO:0000259" key="2">
    <source>
        <dbReference type="Pfam" id="PF02470"/>
    </source>
</evidence>
<comment type="caution">
    <text evidence="4">The sequence shown here is derived from an EMBL/GenBank/DDBJ whole genome shotgun (WGS) entry which is preliminary data.</text>
</comment>
<dbReference type="PANTHER" id="PTHR33371:SF19">
    <property type="entry name" value="MCE-FAMILY PROTEIN MCE4A"/>
    <property type="match status" value="1"/>
</dbReference>
<gene>
    <name evidence="4" type="ORF">GCM10009754_71020</name>
</gene>
<feature type="transmembrane region" description="Helical" evidence="1">
    <location>
        <begin position="12"/>
        <end position="33"/>
    </location>
</feature>
<dbReference type="InterPro" id="IPR052336">
    <property type="entry name" value="MlaD_Phospholipid_Transporter"/>
</dbReference>
<feature type="domain" description="Mammalian cell entry C-terminal" evidence="3">
    <location>
        <begin position="124"/>
        <end position="344"/>
    </location>
</feature>
<dbReference type="Proteomes" id="UP001501116">
    <property type="component" value="Unassembled WGS sequence"/>
</dbReference>
<dbReference type="RefSeq" id="WP_344429138.1">
    <property type="nucleotide sequence ID" value="NZ_BAAANN010000039.1"/>
</dbReference>
<keyword evidence="1" id="KW-1133">Transmembrane helix</keyword>
<dbReference type="NCBIfam" id="TIGR00996">
    <property type="entry name" value="Mtu_fam_mce"/>
    <property type="match status" value="1"/>
</dbReference>
<protein>
    <submittedName>
        <fullName evidence="4">MCE family protein</fullName>
    </submittedName>
</protein>
<keyword evidence="1" id="KW-0812">Transmembrane</keyword>
<dbReference type="InterPro" id="IPR024516">
    <property type="entry name" value="Mce_C"/>
</dbReference>
<dbReference type="Pfam" id="PF02470">
    <property type="entry name" value="MlaD"/>
    <property type="match status" value="1"/>
</dbReference>
<evidence type="ECO:0000256" key="1">
    <source>
        <dbReference type="SAM" id="Phobius"/>
    </source>
</evidence>
<dbReference type="PANTHER" id="PTHR33371">
    <property type="entry name" value="INTERMEMBRANE PHOSPHOLIPID TRANSPORT SYSTEM BINDING PROTEIN MLAD-RELATED"/>
    <property type="match status" value="1"/>
</dbReference>
<evidence type="ECO:0000259" key="3">
    <source>
        <dbReference type="Pfam" id="PF11887"/>
    </source>
</evidence>
<keyword evidence="1" id="KW-0472">Membrane</keyword>